<gene>
    <name evidence="1" type="ORF">SDC9_141315</name>
</gene>
<comment type="caution">
    <text evidence="1">The sequence shown here is derived from an EMBL/GenBank/DDBJ whole genome shotgun (WGS) entry which is preliminary data.</text>
</comment>
<dbReference type="InterPro" id="IPR046632">
    <property type="entry name" value="DUF6744"/>
</dbReference>
<accession>A0A645DXC7</accession>
<dbReference type="EMBL" id="VSSQ01040849">
    <property type="protein sequence ID" value="MPM94170.1"/>
    <property type="molecule type" value="Genomic_DNA"/>
</dbReference>
<sequence>MIDTGSQSPAVMERWVTKIQALEQKKLHYEEVLKKELSGLDEEYETLRFLSQELSLRAQSIRFQKAA</sequence>
<reference evidence="1" key="1">
    <citation type="submission" date="2019-08" db="EMBL/GenBank/DDBJ databases">
        <authorList>
            <person name="Kucharzyk K."/>
            <person name="Murdoch R.W."/>
            <person name="Higgins S."/>
            <person name="Loffler F."/>
        </authorList>
    </citation>
    <scope>NUCLEOTIDE SEQUENCE</scope>
</reference>
<dbReference type="Pfam" id="PF20529">
    <property type="entry name" value="DUF6744"/>
    <property type="match status" value="1"/>
</dbReference>
<name>A0A645DXC7_9ZZZZ</name>
<dbReference type="AlphaFoldDB" id="A0A645DXC7"/>
<protein>
    <submittedName>
        <fullName evidence="1">Uncharacterized protein</fullName>
    </submittedName>
</protein>
<evidence type="ECO:0000313" key="1">
    <source>
        <dbReference type="EMBL" id="MPM94170.1"/>
    </source>
</evidence>
<proteinExistence type="predicted"/>
<organism evidence="1">
    <name type="scientific">bioreactor metagenome</name>
    <dbReference type="NCBI Taxonomy" id="1076179"/>
    <lineage>
        <taxon>unclassified sequences</taxon>
        <taxon>metagenomes</taxon>
        <taxon>ecological metagenomes</taxon>
    </lineage>
</organism>